<dbReference type="GO" id="GO:0004673">
    <property type="term" value="F:protein histidine kinase activity"/>
    <property type="evidence" value="ECO:0007669"/>
    <property type="project" value="UniProtKB-EC"/>
</dbReference>
<comment type="catalytic activity">
    <reaction evidence="1">
        <text>ATP + protein L-histidine = ADP + protein N-phospho-L-histidine.</text>
        <dbReference type="EC" id="2.7.13.3"/>
    </reaction>
</comment>
<protein>
    <recommendedName>
        <fullName evidence="2">histidine kinase</fullName>
        <ecNumber evidence="2">2.7.13.3</ecNumber>
    </recommendedName>
</protein>
<dbReference type="InterPro" id="IPR050482">
    <property type="entry name" value="Sensor_HK_TwoCompSys"/>
</dbReference>
<dbReference type="EMBL" id="CP009788">
    <property type="protein sequence ID" value="AJE02691.1"/>
    <property type="molecule type" value="Genomic_DNA"/>
</dbReference>
<dbReference type="InterPro" id="IPR036890">
    <property type="entry name" value="HATPase_C_sf"/>
</dbReference>
<dbReference type="PANTHER" id="PTHR24421">
    <property type="entry name" value="NITRATE/NITRITE SENSOR PROTEIN NARX-RELATED"/>
    <property type="match status" value="1"/>
</dbReference>
<dbReference type="EC" id="2.7.13.3" evidence="2"/>
<keyword evidence="3" id="KW-0808">Transferase</keyword>
<name>A0A0B5BF40_9BACT</name>
<keyword evidence="5" id="KW-0902">Two-component regulatory system</keyword>
<dbReference type="RefSeq" id="WP_039740774.1">
    <property type="nucleotide sequence ID" value="NZ_CP009788.1"/>
</dbReference>
<dbReference type="Gene3D" id="3.30.565.10">
    <property type="entry name" value="Histidine kinase-like ATPase, C-terminal domain"/>
    <property type="match status" value="1"/>
</dbReference>
<reference evidence="7 8" key="1">
    <citation type="journal article" date="2015" name="Genome Announc.">
        <title>Complete Genome of Geobacter pickeringii G13T, a Metal-Reducing Isolate from Sedimentary Kaolin Deposits.</title>
        <authorList>
            <person name="Badalamenti J.P."/>
            <person name="Bond D.R."/>
        </authorList>
    </citation>
    <scope>NUCLEOTIDE SEQUENCE [LARGE SCALE GENOMIC DNA]</scope>
    <source>
        <strain evidence="7 8">G13</strain>
    </source>
</reference>
<keyword evidence="8" id="KW-1185">Reference proteome</keyword>
<dbReference type="PRINTS" id="PR00344">
    <property type="entry name" value="BCTRLSENSOR"/>
</dbReference>
<dbReference type="InterPro" id="IPR005467">
    <property type="entry name" value="His_kinase_dom"/>
</dbReference>
<evidence type="ECO:0000313" key="7">
    <source>
        <dbReference type="EMBL" id="AJE02691.1"/>
    </source>
</evidence>
<evidence type="ECO:0000259" key="6">
    <source>
        <dbReference type="PROSITE" id="PS50109"/>
    </source>
</evidence>
<dbReference type="KEGG" id="gpi:GPICK_04285"/>
<dbReference type="HOGENOM" id="CLU_2000632_0_0_7"/>
<dbReference type="SUPFAM" id="SSF55874">
    <property type="entry name" value="ATPase domain of HSP90 chaperone/DNA topoisomerase II/histidine kinase"/>
    <property type="match status" value="1"/>
</dbReference>
<gene>
    <name evidence="7" type="ORF">GPICK_04285</name>
</gene>
<dbReference type="PANTHER" id="PTHR24421:SF10">
    <property type="entry name" value="NITRATE_NITRITE SENSOR PROTEIN NARQ"/>
    <property type="match status" value="1"/>
</dbReference>
<dbReference type="SMART" id="SM00387">
    <property type="entry name" value="HATPase_c"/>
    <property type="match status" value="1"/>
</dbReference>
<organism evidence="7 8">
    <name type="scientific">Geobacter pickeringii</name>
    <dbReference type="NCBI Taxonomy" id="345632"/>
    <lineage>
        <taxon>Bacteria</taxon>
        <taxon>Pseudomonadati</taxon>
        <taxon>Thermodesulfobacteriota</taxon>
        <taxon>Desulfuromonadia</taxon>
        <taxon>Geobacterales</taxon>
        <taxon>Geobacteraceae</taxon>
        <taxon>Geobacter</taxon>
    </lineage>
</organism>
<dbReference type="Proteomes" id="UP000057609">
    <property type="component" value="Chromosome"/>
</dbReference>
<evidence type="ECO:0000256" key="4">
    <source>
        <dbReference type="ARBA" id="ARBA00022777"/>
    </source>
</evidence>
<dbReference type="OrthoDB" id="5421862at2"/>
<proteinExistence type="predicted"/>
<feature type="domain" description="Histidine kinase" evidence="6">
    <location>
        <begin position="32"/>
        <end position="119"/>
    </location>
</feature>
<dbReference type="InterPro" id="IPR004358">
    <property type="entry name" value="Sig_transdc_His_kin-like_C"/>
</dbReference>
<dbReference type="PROSITE" id="PS50109">
    <property type="entry name" value="HIS_KIN"/>
    <property type="match status" value="1"/>
</dbReference>
<keyword evidence="4" id="KW-0418">Kinase</keyword>
<dbReference type="InterPro" id="IPR003594">
    <property type="entry name" value="HATPase_dom"/>
</dbReference>
<evidence type="ECO:0000256" key="1">
    <source>
        <dbReference type="ARBA" id="ARBA00000085"/>
    </source>
</evidence>
<dbReference type="CDD" id="cd16917">
    <property type="entry name" value="HATPase_UhpB-NarQ-NarX-like"/>
    <property type="match status" value="1"/>
</dbReference>
<accession>A0A0B5BF40</accession>
<evidence type="ECO:0000256" key="5">
    <source>
        <dbReference type="ARBA" id="ARBA00023012"/>
    </source>
</evidence>
<dbReference type="AlphaFoldDB" id="A0A0B5BF40"/>
<evidence type="ECO:0000313" key="8">
    <source>
        <dbReference type="Proteomes" id="UP000057609"/>
    </source>
</evidence>
<evidence type="ECO:0000256" key="3">
    <source>
        <dbReference type="ARBA" id="ARBA00022679"/>
    </source>
</evidence>
<dbReference type="GO" id="GO:0000160">
    <property type="term" value="P:phosphorelay signal transduction system"/>
    <property type="evidence" value="ECO:0007669"/>
    <property type="project" value="UniProtKB-KW"/>
</dbReference>
<evidence type="ECO:0000256" key="2">
    <source>
        <dbReference type="ARBA" id="ARBA00012438"/>
    </source>
</evidence>
<sequence length="124" mass="13505">MTHVEAGRAGRRPDILLLETNFRRDVATTVFRIFQGALTNVIRHAGATCVDVSLEERNRRIVLVVTDNGRGITPEQMRDGRSLGITGMRERAYALRGRVRICRAPGGGTTVIAHIPTGSQGGDP</sequence>
<dbReference type="STRING" id="345632.GPICK_04285"/>
<dbReference type="Pfam" id="PF02518">
    <property type="entry name" value="HATPase_c"/>
    <property type="match status" value="1"/>
</dbReference>